<feature type="compositionally biased region" description="Polar residues" evidence="1">
    <location>
        <begin position="142"/>
        <end position="163"/>
    </location>
</feature>
<feature type="compositionally biased region" description="Low complexity" evidence="1">
    <location>
        <begin position="122"/>
        <end position="141"/>
    </location>
</feature>
<evidence type="ECO:0000313" key="2">
    <source>
        <dbReference type="EMBL" id="KAH0743488.1"/>
    </source>
</evidence>
<evidence type="ECO:0000256" key="1">
    <source>
        <dbReference type="SAM" id="MobiDB-lite"/>
    </source>
</evidence>
<feature type="compositionally biased region" description="Polar residues" evidence="1">
    <location>
        <begin position="299"/>
        <end position="315"/>
    </location>
</feature>
<evidence type="ECO:0000313" key="3">
    <source>
        <dbReference type="Proteomes" id="UP000826656"/>
    </source>
</evidence>
<feature type="region of interest" description="Disordered" evidence="1">
    <location>
        <begin position="479"/>
        <end position="529"/>
    </location>
</feature>
<reference evidence="2 3" key="1">
    <citation type="journal article" date="2021" name="bioRxiv">
        <title>Chromosome-scale and haplotype-resolved genome assembly of a tetraploid potato cultivar.</title>
        <authorList>
            <person name="Sun H."/>
            <person name="Jiao W.-B."/>
            <person name="Krause K."/>
            <person name="Campoy J.A."/>
            <person name="Goel M."/>
            <person name="Folz-Donahue K."/>
            <person name="Kukat C."/>
            <person name="Huettel B."/>
            <person name="Schneeberger K."/>
        </authorList>
    </citation>
    <scope>NUCLEOTIDE SEQUENCE [LARGE SCALE GENOMIC DNA]</scope>
    <source>
        <strain evidence="2">SolTubOtavaFocal</strain>
        <tissue evidence="2">Leaves</tissue>
    </source>
</reference>
<dbReference type="InterPro" id="IPR004252">
    <property type="entry name" value="Probable_transposase_24"/>
</dbReference>
<organism evidence="2 3">
    <name type="scientific">Solanum tuberosum</name>
    <name type="common">Potato</name>
    <dbReference type="NCBI Taxonomy" id="4113"/>
    <lineage>
        <taxon>Eukaryota</taxon>
        <taxon>Viridiplantae</taxon>
        <taxon>Streptophyta</taxon>
        <taxon>Embryophyta</taxon>
        <taxon>Tracheophyta</taxon>
        <taxon>Spermatophyta</taxon>
        <taxon>Magnoliopsida</taxon>
        <taxon>eudicotyledons</taxon>
        <taxon>Gunneridae</taxon>
        <taxon>Pentapetalae</taxon>
        <taxon>asterids</taxon>
        <taxon>lamiids</taxon>
        <taxon>Solanales</taxon>
        <taxon>Solanaceae</taxon>
        <taxon>Solanoideae</taxon>
        <taxon>Solaneae</taxon>
        <taxon>Solanum</taxon>
    </lineage>
</organism>
<dbReference type="Pfam" id="PF03004">
    <property type="entry name" value="Transposase_24"/>
    <property type="match status" value="1"/>
</dbReference>
<name>A0ABQ7U9I1_SOLTU</name>
<proteinExistence type="predicted"/>
<feature type="compositionally biased region" description="Polar residues" evidence="1">
    <location>
        <begin position="109"/>
        <end position="121"/>
    </location>
</feature>
<keyword evidence="3" id="KW-1185">Reference proteome</keyword>
<feature type="region of interest" description="Disordered" evidence="1">
    <location>
        <begin position="1"/>
        <end position="30"/>
    </location>
</feature>
<feature type="region of interest" description="Disordered" evidence="1">
    <location>
        <begin position="291"/>
        <end position="329"/>
    </location>
</feature>
<comment type="caution">
    <text evidence="2">The sequence shown here is derived from an EMBL/GenBank/DDBJ whole genome shotgun (WGS) entry which is preliminary data.</text>
</comment>
<sequence>MAGGNKNKDIDNAPKKRKKKDGMVSRRLTGIHIRSDSTTCLPPRDTPIHCYSRQTEPYNHVPPHINPPSTYMHPPLEYTQPPPQVPVIRPTSGYATSHGYSVLPPEANRPTSSVSRTVTHNPTDSQPSSSSSTSQLGMSSLRLQGNGSEPNTPTTNQSATPGQVLTQVGVRDMHNRLVIEPDGYTFNPDDAVGIISQAIKDLYRDAFPTWGKMPSNLKRQIFLEFRKKCAWRPEHETKICANFHKKAARVLASLLMKARKNNKNPRWILSEDWEKLLVHWANDPRFKQMSEIGKKARSSTKGGSLHTSGAQSQGSVRRKLEKELGRPVTQAEAFKVTHIRKKKNPEDPDVWVEPRAEMTYNRYLQALEDLRQTQPEENRGMPLTQEQAERVWLDLIGGPSRYGYAYGMPQQTFREYHSEFEGLSSSYDDESMKKNLAMEQKIAELSSQVKDSRARERRRDLEYAGLKAQFDALLASGGIPPCSNDVTFPPRPSQSQPTRYPVYGQQRNMTDESSSDEEDEDHVANTLPH</sequence>
<feature type="compositionally biased region" description="Basic and acidic residues" evidence="1">
    <location>
        <begin position="1"/>
        <end position="14"/>
    </location>
</feature>
<dbReference type="Proteomes" id="UP000826656">
    <property type="component" value="Unassembled WGS sequence"/>
</dbReference>
<gene>
    <name evidence="2" type="ORF">KY290_031481</name>
</gene>
<dbReference type="EMBL" id="JAIVGD010000023">
    <property type="protein sequence ID" value="KAH0743488.1"/>
    <property type="molecule type" value="Genomic_DNA"/>
</dbReference>
<accession>A0ABQ7U9I1</accession>
<protein>
    <recommendedName>
        <fullName evidence="4">Transposase, Ptta/En/Spm, plant</fullName>
    </recommendedName>
</protein>
<evidence type="ECO:0008006" key="4">
    <source>
        <dbReference type="Google" id="ProtNLM"/>
    </source>
</evidence>
<feature type="region of interest" description="Disordered" evidence="1">
    <location>
        <begin position="54"/>
        <end position="163"/>
    </location>
</feature>